<dbReference type="GO" id="GO:0005886">
    <property type="term" value="C:plasma membrane"/>
    <property type="evidence" value="ECO:0007669"/>
    <property type="project" value="TreeGrafter"/>
</dbReference>
<dbReference type="InterPro" id="IPR013783">
    <property type="entry name" value="Ig-like_fold"/>
</dbReference>
<dbReference type="GO" id="GO:0002355">
    <property type="term" value="P:detection of tumor cell"/>
    <property type="evidence" value="ECO:0007669"/>
    <property type="project" value="TreeGrafter"/>
</dbReference>
<feature type="transmembrane region" description="Helical" evidence="2">
    <location>
        <begin position="244"/>
        <end position="267"/>
    </location>
</feature>
<proteinExistence type="predicted"/>
<evidence type="ECO:0000256" key="2">
    <source>
        <dbReference type="SAM" id="Phobius"/>
    </source>
</evidence>
<dbReference type="AlphaFoldDB" id="A0A2G8KVS5"/>
<dbReference type="InterPro" id="IPR013162">
    <property type="entry name" value="CD80_C2-set"/>
</dbReference>
<sequence length="270" mass="30323">MERIWFTFLLIFFVSGSRGSKDPIVVRLVERDSVILKCNGSATRGNKWLIDDRVIFANEISFDSLAGVSLSNNYSLSMSDVTFNHQGLYKCNRNYTHVVSYQVATVVIPELILSFDQRTVGDPTRLYDYLVEDRSKALKIRCIAISSRPPASLTWVVNGEDVDASNVHNVLYKPNKERINTTDSESTLHLLPTGTHVNISCQFRGIELVSQNLTINFILFESSDESVSEDDSLQDDAEKKDSNLLVWSLVAVICFLLILPAFTCGLLTSR</sequence>
<dbReference type="PANTHER" id="PTHR47118:SF1">
    <property type="entry name" value="CYTOTOXIC AND REGULATORY T-CELL MOLECULE"/>
    <property type="match status" value="1"/>
</dbReference>
<dbReference type="EMBL" id="MRZV01000346">
    <property type="protein sequence ID" value="PIK52010.1"/>
    <property type="molecule type" value="Genomic_DNA"/>
</dbReference>
<protein>
    <recommendedName>
        <fullName evidence="4">Ig-like domain-containing protein</fullName>
    </recommendedName>
</protein>
<keyword evidence="1" id="KW-1015">Disulfide bond</keyword>
<feature type="chain" id="PRO_5013903272" description="Ig-like domain-containing protein" evidence="3">
    <location>
        <begin position="20"/>
        <end position="270"/>
    </location>
</feature>
<dbReference type="OrthoDB" id="10015491at2759"/>
<dbReference type="PROSITE" id="PS50835">
    <property type="entry name" value="IG_LIKE"/>
    <property type="match status" value="1"/>
</dbReference>
<dbReference type="GO" id="GO:0005102">
    <property type="term" value="F:signaling receptor binding"/>
    <property type="evidence" value="ECO:0007669"/>
    <property type="project" value="TreeGrafter"/>
</dbReference>
<dbReference type="Pfam" id="PF08205">
    <property type="entry name" value="C2-set_2"/>
    <property type="match status" value="1"/>
</dbReference>
<evidence type="ECO:0000256" key="1">
    <source>
        <dbReference type="ARBA" id="ARBA00023157"/>
    </source>
</evidence>
<dbReference type="InterPro" id="IPR007110">
    <property type="entry name" value="Ig-like_dom"/>
</dbReference>
<reference evidence="5 6" key="1">
    <citation type="journal article" date="2017" name="PLoS Biol.">
        <title>The sea cucumber genome provides insights into morphological evolution and visceral regeneration.</title>
        <authorList>
            <person name="Zhang X."/>
            <person name="Sun L."/>
            <person name="Yuan J."/>
            <person name="Sun Y."/>
            <person name="Gao Y."/>
            <person name="Zhang L."/>
            <person name="Li S."/>
            <person name="Dai H."/>
            <person name="Hamel J.F."/>
            <person name="Liu C."/>
            <person name="Yu Y."/>
            <person name="Liu S."/>
            <person name="Lin W."/>
            <person name="Guo K."/>
            <person name="Jin S."/>
            <person name="Xu P."/>
            <person name="Storey K.B."/>
            <person name="Huan P."/>
            <person name="Zhang T."/>
            <person name="Zhou Y."/>
            <person name="Zhang J."/>
            <person name="Lin C."/>
            <person name="Li X."/>
            <person name="Xing L."/>
            <person name="Huo D."/>
            <person name="Sun M."/>
            <person name="Wang L."/>
            <person name="Mercier A."/>
            <person name="Li F."/>
            <person name="Yang H."/>
            <person name="Xiang J."/>
        </authorList>
    </citation>
    <scope>NUCLEOTIDE SEQUENCE [LARGE SCALE GENOMIC DNA]</scope>
    <source>
        <strain evidence="5">Shaxun</strain>
        <tissue evidence="5">Muscle</tissue>
    </source>
</reference>
<evidence type="ECO:0000313" key="6">
    <source>
        <dbReference type="Proteomes" id="UP000230750"/>
    </source>
</evidence>
<keyword evidence="2" id="KW-1133">Transmembrane helix</keyword>
<keyword evidence="6" id="KW-1185">Reference proteome</keyword>
<evidence type="ECO:0000313" key="5">
    <source>
        <dbReference type="EMBL" id="PIK52010.1"/>
    </source>
</evidence>
<dbReference type="PANTHER" id="PTHR47118">
    <property type="entry name" value="CYTOTOXIC AND REGULATORY T-CELL MOLECULE"/>
    <property type="match status" value="1"/>
</dbReference>
<dbReference type="InterPro" id="IPR053096">
    <property type="entry name" value="CRTAM"/>
</dbReference>
<organism evidence="5 6">
    <name type="scientific">Stichopus japonicus</name>
    <name type="common">Sea cucumber</name>
    <dbReference type="NCBI Taxonomy" id="307972"/>
    <lineage>
        <taxon>Eukaryota</taxon>
        <taxon>Metazoa</taxon>
        <taxon>Echinodermata</taxon>
        <taxon>Eleutherozoa</taxon>
        <taxon>Echinozoa</taxon>
        <taxon>Holothuroidea</taxon>
        <taxon>Aspidochirotacea</taxon>
        <taxon>Aspidochirotida</taxon>
        <taxon>Stichopodidae</taxon>
        <taxon>Apostichopus</taxon>
    </lineage>
</organism>
<dbReference type="Proteomes" id="UP000230750">
    <property type="component" value="Unassembled WGS sequence"/>
</dbReference>
<comment type="caution">
    <text evidence="5">The sequence shown here is derived from an EMBL/GenBank/DDBJ whole genome shotgun (WGS) entry which is preliminary data.</text>
</comment>
<dbReference type="GO" id="GO:0008037">
    <property type="term" value="P:cell recognition"/>
    <property type="evidence" value="ECO:0007669"/>
    <property type="project" value="TreeGrafter"/>
</dbReference>
<dbReference type="InterPro" id="IPR036179">
    <property type="entry name" value="Ig-like_dom_sf"/>
</dbReference>
<feature type="signal peptide" evidence="3">
    <location>
        <begin position="1"/>
        <end position="19"/>
    </location>
</feature>
<keyword evidence="2" id="KW-0812">Transmembrane</keyword>
<name>A0A2G8KVS5_STIJA</name>
<dbReference type="SUPFAM" id="SSF48726">
    <property type="entry name" value="Immunoglobulin"/>
    <property type="match status" value="1"/>
</dbReference>
<keyword evidence="2" id="KW-0472">Membrane</keyword>
<dbReference type="Gene3D" id="2.60.40.10">
    <property type="entry name" value="Immunoglobulins"/>
    <property type="match status" value="2"/>
</dbReference>
<feature type="domain" description="Ig-like" evidence="4">
    <location>
        <begin position="109"/>
        <end position="214"/>
    </location>
</feature>
<evidence type="ECO:0000259" key="4">
    <source>
        <dbReference type="PROSITE" id="PS50835"/>
    </source>
</evidence>
<evidence type="ECO:0000256" key="3">
    <source>
        <dbReference type="SAM" id="SignalP"/>
    </source>
</evidence>
<gene>
    <name evidence="5" type="ORF">BSL78_11083</name>
</gene>
<keyword evidence="3" id="KW-0732">Signal</keyword>
<accession>A0A2G8KVS5</accession>